<dbReference type="EMBL" id="BARV01029932">
    <property type="protein sequence ID" value="GAI35614.1"/>
    <property type="molecule type" value="Genomic_DNA"/>
</dbReference>
<feature type="compositionally biased region" description="Basic and acidic residues" evidence="1">
    <location>
        <begin position="8"/>
        <end position="19"/>
    </location>
</feature>
<feature type="non-terminal residue" evidence="2">
    <location>
        <position position="60"/>
    </location>
</feature>
<comment type="caution">
    <text evidence="2">The sequence shown here is derived from an EMBL/GenBank/DDBJ whole genome shotgun (WGS) entry which is preliminary data.</text>
</comment>
<feature type="compositionally biased region" description="Basic and acidic residues" evidence="1">
    <location>
        <begin position="48"/>
        <end position="60"/>
    </location>
</feature>
<feature type="region of interest" description="Disordered" evidence="1">
    <location>
        <begin position="1"/>
        <end position="60"/>
    </location>
</feature>
<name>X1PXD2_9ZZZZ</name>
<reference evidence="2" key="1">
    <citation type="journal article" date="2014" name="Front. Microbiol.">
        <title>High frequency of phylogenetically diverse reductive dehalogenase-homologous genes in deep subseafloor sedimentary metagenomes.</title>
        <authorList>
            <person name="Kawai M."/>
            <person name="Futagami T."/>
            <person name="Toyoda A."/>
            <person name="Takaki Y."/>
            <person name="Nishi S."/>
            <person name="Hori S."/>
            <person name="Arai W."/>
            <person name="Tsubouchi T."/>
            <person name="Morono Y."/>
            <person name="Uchiyama I."/>
            <person name="Ito T."/>
            <person name="Fujiyama A."/>
            <person name="Inagaki F."/>
            <person name="Takami H."/>
        </authorList>
    </citation>
    <scope>NUCLEOTIDE SEQUENCE</scope>
    <source>
        <strain evidence="2">Expedition CK06-06</strain>
    </source>
</reference>
<gene>
    <name evidence="2" type="ORF">S06H3_47636</name>
</gene>
<accession>X1PXD2</accession>
<protein>
    <submittedName>
        <fullName evidence="2">Uncharacterized protein</fullName>
    </submittedName>
</protein>
<evidence type="ECO:0000256" key="1">
    <source>
        <dbReference type="SAM" id="MobiDB-lite"/>
    </source>
</evidence>
<organism evidence="2">
    <name type="scientific">marine sediment metagenome</name>
    <dbReference type="NCBI Taxonomy" id="412755"/>
    <lineage>
        <taxon>unclassified sequences</taxon>
        <taxon>metagenomes</taxon>
        <taxon>ecological metagenomes</taxon>
    </lineage>
</organism>
<dbReference type="AlphaFoldDB" id="X1PXD2"/>
<proteinExistence type="predicted"/>
<sequence>MALPPPEKVTHYQTEDQPTKMRLPGYGWEKGHYHEAANNDSPKRKRDRYRDDENSQKGEF</sequence>
<evidence type="ECO:0000313" key="2">
    <source>
        <dbReference type="EMBL" id="GAI35614.1"/>
    </source>
</evidence>